<feature type="domain" description="Rho-GAP" evidence="9">
    <location>
        <begin position="343"/>
        <end position="522"/>
    </location>
</feature>
<organism evidence="10 11">
    <name type="scientific">Oncorhynchus kisutch</name>
    <name type="common">Coho salmon</name>
    <name type="synonym">Salmo kisutch</name>
    <dbReference type="NCBI Taxonomy" id="8019"/>
    <lineage>
        <taxon>Eukaryota</taxon>
        <taxon>Metazoa</taxon>
        <taxon>Chordata</taxon>
        <taxon>Craniata</taxon>
        <taxon>Vertebrata</taxon>
        <taxon>Euteleostomi</taxon>
        <taxon>Actinopterygii</taxon>
        <taxon>Neopterygii</taxon>
        <taxon>Teleostei</taxon>
        <taxon>Protacanthopterygii</taxon>
        <taxon>Salmoniformes</taxon>
        <taxon>Salmonidae</taxon>
        <taxon>Salmoninae</taxon>
        <taxon>Oncorhynchus</taxon>
    </lineage>
</organism>
<sequence length="643" mass="73016">MGLHPLEFSECYLDSPVFREKIKAHEAELDKTNRFIKELYKDGKNLINATKQLALAQRKFAQSLGEFQFEYIGDAKTDDERCIGECGAVTTYSWVVLPANITETLMKPLEKFRKEQLGSAKAERKKYEKETEKYYSSLEKLLNMSAKKKEPQLQEADSQVETIRQHFQEESLDYVCKLQEIQERKKFDCVEPMLAFFQTVFTFYHQGFELANDFNHYKKALQINIQNTRSRFEGTRVEVFELMKRIREVPQEYRQTSPISSEGYLYVQEKRPPPFGSSWVKRYCTFVKEQKILHMVTFDHRSGGKMGETESVTLKSCVRKTTDMLDRRFCLDIEITDRPGTVLTVQSLSEDDHKFWIHAMGGKEPGHVNCLLTGINDQGLYRVVGVSSKVQKLLSLMIDEKSNDVDLSTCEDWDVKTITSTLKLYLSQLHNQGGSPESRSQAIHCLVHKLPEKNRLVLGLLMKHLATVAAHSKLNLMTVANLGVVFGPTLMRPQEDTVAAIMDLKFQNIVVEILIEQHKKIFGDVPGASSPGFSAPTRQSKKLLSVRQNRPLAVYNPKTVDLQTGKRRSPNVTSSARLAESVTGGGGKRAMAVYPCEAEHESELSFQVGAIFSAVAPSREPGWLEGELEGKKGLIPENYVEML</sequence>
<dbReference type="CDD" id="cd01249">
    <property type="entry name" value="BAR-PH_GRAF_family"/>
    <property type="match status" value="1"/>
</dbReference>
<evidence type="ECO:0000256" key="2">
    <source>
        <dbReference type="ARBA" id="ARBA00022443"/>
    </source>
</evidence>
<dbReference type="Gene3D" id="2.30.30.40">
    <property type="entry name" value="SH3 Domains"/>
    <property type="match status" value="1"/>
</dbReference>
<evidence type="ECO:0000259" key="7">
    <source>
        <dbReference type="PROSITE" id="PS50002"/>
    </source>
</evidence>
<dbReference type="GeneTree" id="ENSGT00940000159559"/>
<dbReference type="InterPro" id="IPR047234">
    <property type="entry name" value="GRAF_fam"/>
</dbReference>
<dbReference type="InterPro" id="IPR027267">
    <property type="entry name" value="AH/BAR_dom_sf"/>
</dbReference>
<dbReference type="InterPro" id="IPR036028">
    <property type="entry name" value="SH3-like_dom_sf"/>
</dbReference>
<keyword evidence="3" id="KW-0343">GTPase activation</keyword>
<dbReference type="InterPro" id="IPR000198">
    <property type="entry name" value="RhoGAP_dom"/>
</dbReference>
<dbReference type="GO" id="GO:0010008">
    <property type="term" value="C:endosome membrane"/>
    <property type="evidence" value="ECO:0007669"/>
    <property type="project" value="UniProtKB-SubCell"/>
</dbReference>
<dbReference type="SMART" id="SM00324">
    <property type="entry name" value="RhoGAP"/>
    <property type="match status" value="1"/>
</dbReference>
<dbReference type="FunFam" id="2.30.29.30:FF:000157">
    <property type="entry name" value="Putative rho GTPase-activating protein 10"/>
    <property type="match status" value="1"/>
</dbReference>
<dbReference type="InterPro" id="IPR001452">
    <property type="entry name" value="SH3_domain"/>
</dbReference>
<dbReference type="Pfam" id="PF16746">
    <property type="entry name" value="BAR_3"/>
    <property type="match status" value="1"/>
</dbReference>
<dbReference type="SMART" id="SM00326">
    <property type="entry name" value="SH3"/>
    <property type="match status" value="1"/>
</dbReference>
<evidence type="ECO:0000259" key="9">
    <source>
        <dbReference type="PROSITE" id="PS50238"/>
    </source>
</evidence>
<keyword evidence="11" id="KW-1185">Reference proteome</keyword>
<dbReference type="Gene3D" id="1.20.1270.60">
    <property type="entry name" value="Arfaptin homology (AH) domain/BAR domain"/>
    <property type="match status" value="1"/>
</dbReference>
<dbReference type="Pfam" id="PF14604">
    <property type="entry name" value="SH3_9"/>
    <property type="match status" value="1"/>
</dbReference>
<evidence type="ECO:0000256" key="1">
    <source>
        <dbReference type="ARBA" id="ARBA00004608"/>
    </source>
</evidence>
<dbReference type="Pfam" id="PF00169">
    <property type="entry name" value="PH"/>
    <property type="match status" value="1"/>
</dbReference>
<evidence type="ECO:0000256" key="3">
    <source>
        <dbReference type="ARBA" id="ARBA00022468"/>
    </source>
</evidence>
<keyword evidence="2 6" id="KW-0728">SH3 domain</keyword>
<keyword evidence="5" id="KW-0472">Membrane</keyword>
<proteinExistence type="predicted"/>
<dbReference type="InterPro" id="IPR011993">
    <property type="entry name" value="PH-like_dom_sf"/>
</dbReference>
<dbReference type="Gene3D" id="2.30.29.30">
    <property type="entry name" value="Pleckstrin-homology domain (PH domain)/Phosphotyrosine-binding domain (PTB)"/>
    <property type="match status" value="1"/>
</dbReference>
<dbReference type="GO" id="GO:0007165">
    <property type="term" value="P:signal transduction"/>
    <property type="evidence" value="ECO:0007669"/>
    <property type="project" value="InterPro"/>
</dbReference>
<dbReference type="InterPro" id="IPR008936">
    <property type="entry name" value="Rho_GTPase_activation_prot"/>
</dbReference>
<protein>
    <submittedName>
        <fullName evidence="10">Rho GTPase activating protein 10</fullName>
    </submittedName>
</protein>
<dbReference type="PANTHER" id="PTHR12552:SF5">
    <property type="entry name" value="RHO GTPASE-ACTIVATING PROTEIN 10"/>
    <property type="match status" value="1"/>
</dbReference>
<dbReference type="FunFam" id="2.30.30.40:FF:000055">
    <property type="entry name" value="rho GTPase-activating protein 26 isoform X1"/>
    <property type="match status" value="1"/>
</dbReference>
<accession>A0A8C7CMG9</accession>
<dbReference type="PROSITE" id="PS50238">
    <property type="entry name" value="RHOGAP"/>
    <property type="match status" value="1"/>
</dbReference>
<reference evidence="10" key="1">
    <citation type="submission" date="2025-08" db="UniProtKB">
        <authorList>
            <consortium name="Ensembl"/>
        </authorList>
    </citation>
    <scope>IDENTIFICATION</scope>
</reference>
<dbReference type="PROSITE" id="PS50003">
    <property type="entry name" value="PH_DOMAIN"/>
    <property type="match status" value="1"/>
</dbReference>
<name>A0A8C7CMG9_ONCKI</name>
<reference evidence="10" key="2">
    <citation type="submission" date="2025-09" db="UniProtKB">
        <authorList>
            <consortium name="Ensembl"/>
        </authorList>
    </citation>
    <scope>IDENTIFICATION</scope>
</reference>
<feature type="domain" description="PH" evidence="8">
    <location>
        <begin position="258"/>
        <end position="365"/>
    </location>
</feature>
<gene>
    <name evidence="10" type="primary">ARHGAP10</name>
    <name evidence="10" type="synonym">LOC109881014</name>
</gene>
<keyword evidence="4" id="KW-0967">Endosome</keyword>
<dbReference type="SUPFAM" id="SSF103657">
    <property type="entry name" value="BAR/IMD domain-like"/>
    <property type="match status" value="1"/>
</dbReference>
<dbReference type="Ensembl" id="ENSOKIT00005008909.1">
    <property type="protein sequence ID" value="ENSOKIP00005008386.1"/>
    <property type="gene ID" value="ENSOKIG00005003709.1"/>
</dbReference>
<dbReference type="Pfam" id="PF00620">
    <property type="entry name" value="RhoGAP"/>
    <property type="match status" value="2"/>
</dbReference>
<dbReference type="GO" id="GO:0005096">
    <property type="term" value="F:GTPase activator activity"/>
    <property type="evidence" value="ECO:0007669"/>
    <property type="project" value="UniProtKB-KW"/>
</dbReference>
<evidence type="ECO:0000313" key="10">
    <source>
        <dbReference type="Ensembl" id="ENSOKIP00005008386.1"/>
    </source>
</evidence>
<dbReference type="PANTHER" id="PTHR12552">
    <property type="entry name" value="OLIGOPHRENIN 1"/>
    <property type="match status" value="1"/>
</dbReference>
<dbReference type="SUPFAM" id="SSF50044">
    <property type="entry name" value="SH3-domain"/>
    <property type="match status" value="1"/>
</dbReference>
<evidence type="ECO:0000256" key="6">
    <source>
        <dbReference type="PROSITE-ProRule" id="PRU00192"/>
    </source>
</evidence>
<evidence type="ECO:0000256" key="4">
    <source>
        <dbReference type="ARBA" id="ARBA00022753"/>
    </source>
</evidence>
<dbReference type="FunFam" id="1.20.1270.60:FF:000001">
    <property type="entry name" value="Rho GTPase-activating protein 26"/>
    <property type="match status" value="1"/>
</dbReference>
<dbReference type="InterPro" id="IPR047225">
    <property type="entry name" value="PH_GRAF"/>
</dbReference>
<dbReference type="Proteomes" id="UP000694557">
    <property type="component" value="Unassembled WGS sequence"/>
</dbReference>
<dbReference type="InterPro" id="IPR001849">
    <property type="entry name" value="PH_domain"/>
</dbReference>
<dbReference type="SUPFAM" id="SSF50729">
    <property type="entry name" value="PH domain-like"/>
    <property type="match status" value="1"/>
</dbReference>
<evidence type="ECO:0000313" key="11">
    <source>
        <dbReference type="Proteomes" id="UP000694557"/>
    </source>
</evidence>
<feature type="domain" description="SH3" evidence="7">
    <location>
        <begin position="585"/>
        <end position="643"/>
    </location>
</feature>
<dbReference type="InterPro" id="IPR004148">
    <property type="entry name" value="BAR_dom"/>
</dbReference>
<dbReference type="Gene3D" id="1.10.555.10">
    <property type="entry name" value="Rho GTPase activation protein"/>
    <property type="match status" value="1"/>
</dbReference>
<comment type="subcellular location">
    <subcellularLocation>
        <location evidence="1">Endosome membrane</location>
    </subcellularLocation>
</comment>
<dbReference type="SUPFAM" id="SSF48350">
    <property type="entry name" value="GTPase activation domain, GAP"/>
    <property type="match status" value="1"/>
</dbReference>
<evidence type="ECO:0000259" key="8">
    <source>
        <dbReference type="PROSITE" id="PS50003"/>
    </source>
</evidence>
<dbReference type="AlphaFoldDB" id="A0A8C7CMG9"/>
<evidence type="ECO:0000256" key="5">
    <source>
        <dbReference type="ARBA" id="ARBA00023136"/>
    </source>
</evidence>
<dbReference type="PROSITE" id="PS50002">
    <property type="entry name" value="SH3"/>
    <property type="match status" value="1"/>
</dbReference>